<dbReference type="PROSITE" id="PS51273">
    <property type="entry name" value="GATASE_TYPE_1"/>
    <property type="match status" value="1"/>
</dbReference>
<dbReference type="Proteomes" id="UP000050465">
    <property type="component" value="Unassembled WGS sequence"/>
</dbReference>
<dbReference type="EMBL" id="LJZR01000005">
    <property type="protein sequence ID" value="KPQ36638.1"/>
    <property type="molecule type" value="Genomic_DNA"/>
</dbReference>
<dbReference type="PANTHER" id="PTHR42695:SF5">
    <property type="entry name" value="GLUTAMINE AMIDOTRANSFERASE YLR126C-RELATED"/>
    <property type="match status" value="1"/>
</dbReference>
<accession>A0A0P7YZ86</accession>
<dbReference type="Gene3D" id="3.40.50.880">
    <property type="match status" value="1"/>
</dbReference>
<feature type="domain" description="Glutamine amidotransferase" evidence="1">
    <location>
        <begin position="19"/>
        <end position="190"/>
    </location>
</feature>
<dbReference type="InterPro" id="IPR017926">
    <property type="entry name" value="GATASE"/>
</dbReference>
<dbReference type="SUPFAM" id="SSF52317">
    <property type="entry name" value="Class I glutamine amidotransferase-like"/>
    <property type="match status" value="1"/>
</dbReference>
<dbReference type="PANTHER" id="PTHR42695">
    <property type="entry name" value="GLUTAMINE AMIDOTRANSFERASE YLR126C-RELATED"/>
    <property type="match status" value="1"/>
</dbReference>
<keyword evidence="2" id="KW-0436">Ligase</keyword>
<dbReference type="CDD" id="cd01741">
    <property type="entry name" value="GATase1_1"/>
    <property type="match status" value="1"/>
</dbReference>
<dbReference type="GO" id="GO:0016740">
    <property type="term" value="F:transferase activity"/>
    <property type="evidence" value="ECO:0007669"/>
    <property type="project" value="UniProtKB-KW"/>
</dbReference>
<proteinExistence type="predicted"/>
<protein>
    <submittedName>
        <fullName evidence="2">GMP synthase-Glutamine amidotransferase domain</fullName>
        <ecNumber evidence="2">6.3.5.2</ecNumber>
    </submittedName>
</protein>
<dbReference type="Pfam" id="PF00117">
    <property type="entry name" value="GATase"/>
    <property type="match status" value="1"/>
</dbReference>
<comment type="caution">
    <text evidence="2">The sequence shown here is derived from an EMBL/GenBank/DDBJ whole genome shotgun (WGS) entry which is preliminary data.</text>
</comment>
<dbReference type="InterPro" id="IPR029062">
    <property type="entry name" value="Class_I_gatase-like"/>
</dbReference>
<dbReference type="EC" id="6.3.5.2" evidence="2"/>
<evidence type="ECO:0000313" key="3">
    <source>
        <dbReference type="Proteomes" id="UP000050465"/>
    </source>
</evidence>
<keyword evidence="2" id="KW-0315">Glutamine amidotransferase</keyword>
<evidence type="ECO:0000313" key="2">
    <source>
        <dbReference type="EMBL" id="KPQ36638.1"/>
    </source>
</evidence>
<name>A0A0P7YZ86_9CYAN</name>
<organism evidence="2 3">
    <name type="scientific">Phormidesmis priestleyi Ana</name>
    <dbReference type="NCBI Taxonomy" id="1666911"/>
    <lineage>
        <taxon>Bacteria</taxon>
        <taxon>Bacillati</taxon>
        <taxon>Cyanobacteriota</taxon>
        <taxon>Cyanophyceae</taxon>
        <taxon>Leptolyngbyales</taxon>
        <taxon>Leptolyngbyaceae</taxon>
        <taxon>Phormidesmis</taxon>
    </lineage>
</organism>
<sequence>MNILVVQNSSLDPIGVLGEHLTQLGAQLHVWLAEEHPYPSKHPLGYEYDGLIILGGPMNAHEDEKFSHLADVVGLIHQFHAEHKPIMGICLGAQLIARAFGSQVYPHSEPELGFSPVYAVNHALATAPAEPWLKDFTQPLQPLQVMQWHFDTFDLPAEATLLMTNDACKYQAYRIGRNIYGFQFHFEVTPEIVMSWMAMKNDWIEANYPNLDAQIAAQVQQYGQQSAQFAQSVAQYWITLRP</sequence>
<keyword evidence="2" id="KW-0808">Transferase</keyword>
<dbReference type="AlphaFoldDB" id="A0A0P7YZ86"/>
<dbReference type="InterPro" id="IPR044992">
    <property type="entry name" value="ChyE-like"/>
</dbReference>
<reference evidence="2 3" key="1">
    <citation type="submission" date="2015-09" db="EMBL/GenBank/DDBJ databases">
        <title>Identification and resolution of microdiversity through metagenomic sequencing of parallel consortia.</title>
        <authorList>
            <person name="Nelson W.C."/>
            <person name="Romine M.F."/>
            <person name="Lindemann S.R."/>
        </authorList>
    </citation>
    <scope>NUCLEOTIDE SEQUENCE [LARGE SCALE GENOMIC DNA]</scope>
    <source>
        <strain evidence="2">Ana</strain>
    </source>
</reference>
<evidence type="ECO:0000259" key="1">
    <source>
        <dbReference type="Pfam" id="PF00117"/>
    </source>
</evidence>
<dbReference type="GO" id="GO:0005829">
    <property type="term" value="C:cytosol"/>
    <property type="evidence" value="ECO:0007669"/>
    <property type="project" value="TreeGrafter"/>
</dbReference>
<dbReference type="PATRIC" id="fig|1666911.3.peg.3322"/>
<dbReference type="STRING" id="1666911.HLUCCA11_05580"/>
<gene>
    <name evidence="2" type="ORF">HLUCCA11_05580</name>
</gene>
<dbReference type="GO" id="GO:0003922">
    <property type="term" value="F:GMP synthase (glutamine-hydrolyzing) activity"/>
    <property type="evidence" value="ECO:0007669"/>
    <property type="project" value="UniProtKB-EC"/>
</dbReference>